<dbReference type="EMBL" id="CP009392">
    <property type="protein sequence ID" value="AIN98626.1"/>
    <property type="molecule type" value="Genomic_DNA"/>
</dbReference>
<organism evidence="1 2">
    <name type="scientific">Leishmania panamensis</name>
    <dbReference type="NCBI Taxonomy" id="5679"/>
    <lineage>
        <taxon>Eukaryota</taxon>
        <taxon>Discoba</taxon>
        <taxon>Euglenozoa</taxon>
        <taxon>Kinetoplastea</taxon>
        <taxon>Metakinetoplastina</taxon>
        <taxon>Trypanosomatida</taxon>
        <taxon>Trypanosomatidae</taxon>
        <taxon>Leishmaniinae</taxon>
        <taxon>Leishmania</taxon>
        <taxon>Leishmania guyanensis species complex</taxon>
    </lineage>
</organism>
<name>A0A088SAE6_LEIPA</name>
<accession>A0A088SAE6</accession>
<dbReference type="eggNOG" id="ENOG502SDRA">
    <property type="taxonomic scope" value="Eukaryota"/>
</dbReference>
<dbReference type="AlphaFoldDB" id="A0A088SAE6"/>
<dbReference type="OrthoDB" id="272361at2759"/>
<dbReference type="VEuPathDB" id="TriTrypDB:LPAL13_230025900"/>
<evidence type="ECO:0000313" key="2">
    <source>
        <dbReference type="Proteomes" id="UP000063063"/>
    </source>
</evidence>
<proteinExistence type="predicted"/>
<dbReference type="RefSeq" id="XP_010699333.1">
    <property type="nucleotide sequence ID" value="XM_010701031.1"/>
</dbReference>
<dbReference type="VEuPathDB" id="TriTrypDB:LPMP_231780"/>
<sequence length="473" mass="51924">MGSMPVSSPMPDKRVCLFFDCRVAGDGRGYEELRRTVHTQCSQLLILSHLHSSGSGTTLSVTVHLVTHTRVEYFATLLCAATTDKPIDSGAIGVMNGLRALADAQPDHRIHACGAATFGNRMESVLPHIQRALGDSQQRRQLILFCSSYVSHTEATQSLSGLRLDASPHQWMRCILVDWEAVCVTVGELTSSVRVYRCSLSARQLQAAVQDSLSLFLLPDARSLRRLGLQLGLQTLPVVATVWHYAGLPGKCDTLNSVLRADRAPPAAAPVARGMVHQRLAETTRRHAPFTAVSMVERGGRDTLSILHLRAVLEADKVDESLLLGDTWVLTLDPSAASTFTSTLTSSSESPWSWDASTVALWHAFCDTFLGDALVLSGEDTGIEACRHAMQSHHHFVAYFMPDRTMRVREIVPPELRFVPLPAPLMRKGLQEQRVYQAEMHRLRQQLVSHCASASFSLDTLLSSGWRGAMSAP</sequence>
<dbReference type="Proteomes" id="UP000063063">
    <property type="component" value="Chromosome 23"/>
</dbReference>
<protein>
    <submittedName>
        <fullName evidence="1">Uncharacterized protein</fullName>
    </submittedName>
</protein>
<gene>
    <name evidence="1" type="ORF">LPMP_231780</name>
</gene>
<dbReference type="KEGG" id="lpan:LPMP_231780"/>
<keyword evidence="2" id="KW-1185">Reference proteome</keyword>
<dbReference type="GeneID" id="22575383"/>
<reference evidence="1 2" key="1">
    <citation type="journal article" date="2015" name="Sci. Rep.">
        <title>The genome of Leishmania panamensis: insights into genomics of the L. (Viannia) subgenus.</title>
        <authorList>
            <person name="Llanes A."/>
            <person name="Restrepo C.M."/>
            <person name="Vecchio G.D."/>
            <person name="Anguizola F.J."/>
            <person name="Lleonart R."/>
        </authorList>
    </citation>
    <scope>NUCLEOTIDE SEQUENCE [LARGE SCALE GENOMIC DNA]</scope>
    <source>
        <strain evidence="1 2">MHOM/PA/94/PSC-1</strain>
    </source>
</reference>
<evidence type="ECO:0000313" key="1">
    <source>
        <dbReference type="EMBL" id="AIN98626.1"/>
    </source>
</evidence>